<dbReference type="AlphaFoldDB" id="A0A9X2XF30"/>
<evidence type="ECO:0000313" key="3">
    <source>
        <dbReference type="EMBL" id="MCU7247481.1"/>
    </source>
</evidence>
<dbReference type="InterPro" id="IPR052721">
    <property type="entry name" value="ET_Amicyanin"/>
</dbReference>
<evidence type="ECO:0000259" key="2">
    <source>
        <dbReference type="Pfam" id="PF13473"/>
    </source>
</evidence>
<dbReference type="InterPro" id="IPR028096">
    <property type="entry name" value="EfeO_Cupredoxin"/>
</dbReference>
<gene>
    <name evidence="3" type="ORF">OC940_06680</name>
</gene>
<dbReference type="SUPFAM" id="SSF49503">
    <property type="entry name" value="Cupredoxins"/>
    <property type="match status" value="1"/>
</dbReference>
<proteinExistence type="predicted"/>
<organism evidence="3 4">
    <name type="scientific">Pseudomonas koreensis</name>
    <dbReference type="NCBI Taxonomy" id="198620"/>
    <lineage>
        <taxon>Bacteria</taxon>
        <taxon>Pseudomonadati</taxon>
        <taxon>Pseudomonadota</taxon>
        <taxon>Gammaproteobacteria</taxon>
        <taxon>Pseudomonadales</taxon>
        <taxon>Pseudomonadaceae</taxon>
        <taxon>Pseudomonas</taxon>
    </lineage>
</organism>
<sequence>MKTRLLALLCLMLSMPVWAEEVKINIKEFMFMPVVLNVSVGTKVTWVNDDQIPHTVAETRKVFRSGALDTNDSFSWLFDKPGEFEYFCVLHPQMTGRVVVTQ</sequence>
<dbReference type="Pfam" id="PF13473">
    <property type="entry name" value="Cupredoxin_1"/>
    <property type="match status" value="1"/>
</dbReference>
<reference evidence="3" key="1">
    <citation type="submission" date="2022-09" db="EMBL/GenBank/DDBJ databases">
        <authorList>
            <person name="Cesa-Luna C."/>
            <person name="Girard L."/>
            <person name="Lood C."/>
            <person name="Hofte M."/>
            <person name="De Mot R."/>
        </authorList>
    </citation>
    <scope>NUCLEOTIDE SEQUENCE</scope>
    <source>
        <strain evidence="3">B1M3-32</strain>
    </source>
</reference>
<name>A0A9X2XF30_9PSED</name>
<keyword evidence="1" id="KW-0732">Signal</keyword>
<evidence type="ECO:0000313" key="4">
    <source>
        <dbReference type="Proteomes" id="UP001139955"/>
    </source>
</evidence>
<feature type="domain" description="EfeO-type cupredoxin-like" evidence="2">
    <location>
        <begin position="19"/>
        <end position="100"/>
    </location>
</feature>
<evidence type="ECO:0000256" key="1">
    <source>
        <dbReference type="SAM" id="SignalP"/>
    </source>
</evidence>
<dbReference type="InterPro" id="IPR008972">
    <property type="entry name" value="Cupredoxin"/>
</dbReference>
<reference evidence="3" key="2">
    <citation type="journal article" date="2023" name="mSystems">
        <title>Charting the Lipopeptidome of Nonpathogenic Pseudomonas.</title>
        <authorList>
            <person name="Cesa-Luna C."/>
            <person name="Geudens N."/>
            <person name="Girard L."/>
            <person name="De Roo V."/>
            <person name="Maklad H.R."/>
            <person name="Martins J.C."/>
            <person name="Hofte M."/>
            <person name="De Mot R."/>
        </authorList>
    </citation>
    <scope>NUCLEOTIDE SEQUENCE</scope>
    <source>
        <strain evidence="3">B1M3-32</strain>
    </source>
</reference>
<feature type="signal peptide" evidence="1">
    <location>
        <begin position="1"/>
        <end position="19"/>
    </location>
</feature>
<dbReference type="RefSeq" id="WP_301621395.1">
    <property type="nucleotide sequence ID" value="NZ_JAOSKY010000002.1"/>
</dbReference>
<dbReference type="EMBL" id="JAOSKY010000002">
    <property type="protein sequence ID" value="MCU7247481.1"/>
    <property type="molecule type" value="Genomic_DNA"/>
</dbReference>
<dbReference type="Proteomes" id="UP001139955">
    <property type="component" value="Unassembled WGS sequence"/>
</dbReference>
<protein>
    <submittedName>
        <fullName evidence="3">Cupredoxin domain-containing protein</fullName>
    </submittedName>
</protein>
<dbReference type="PANTHER" id="PTHR36507:SF1">
    <property type="entry name" value="BLL1555 PROTEIN"/>
    <property type="match status" value="1"/>
</dbReference>
<dbReference type="Gene3D" id="2.60.40.420">
    <property type="entry name" value="Cupredoxins - blue copper proteins"/>
    <property type="match status" value="1"/>
</dbReference>
<feature type="chain" id="PRO_5040853963" evidence="1">
    <location>
        <begin position="20"/>
        <end position="102"/>
    </location>
</feature>
<accession>A0A9X2XF30</accession>
<dbReference type="PANTHER" id="PTHR36507">
    <property type="entry name" value="BLL1555 PROTEIN"/>
    <property type="match status" value="1"/>
</dbReference>
<comment type="caution">
    <text evidence="3">The sequence shown here is derived from an EMBL/GenBank/DDBJ whole genome shotgun (WGS) entry which is preliminary data.</text>
</comment>
<keyword evidence="4" id="KW-1185">Reference proteome</keyword>